<dbReference type="AlphaFoldDB" id="A0A4R1B9J4"/>
<reference evidence="2 3" key="1">
    <citation type="submission" date="2019-03" db="EMBL/GenBank/DDBJ databases">
        <authorList>
            <person name="Kim M.K.M."/>
        </authorList>
    </citation>
    <scope>NUCLEOTIDE SEQUENCE [LARGE SCALE GENOMIC DNA]</scope>
    <source>
        <strain evidence="2 3">17J68-12</strain>
    </source>
</reference>
<keyword evidence="1" id="KW-0812">Transmembrane</keyword>
<dbReference type="RefSeq" id="WP_131449774.1">
    <property type="nucleotide sequence ID" value="NZ_SJZI01000044.1"/>
</dbReference>
<accession>A0A4R1B9J4</accession>
<name>A0A4R1B9J4_9BACT</name>
<proteinExistence type="predicted"/>
<protein>
    <submittedName>
        <fullName evidence="2">Uncharacterized protein</fullName>
    </submittedName>
</protein>
<evidence type="ECO:0000313" key="3">
    <source>
        <dbReference type="Proteomes" id="UP000295334"/>
    </source>
</evidence>
<evidence type="ECO:0000256" key="1">
    <source>
        <dbReference type="SAM" id="Phobius"/>
    </source>
</evidence>
<evidence type="ECO:0000313" key="2">
    <source>
        <dbReference type="EMBL" id="TCJ13573.1"/>
    </source>
</evidence>
<dbReference type="Proteomes" id="UP000295334">
    <property type="component" value="Unassembled WGS sequence"/>
</dbReference>
<sequence length="94" mass="10339">MPARFYPGALLTISTLAHAYFWIQVLLNATGAYHFVLVGVFTELLTIPCLLALAVGAVLLPVYLYRGWLRGRQRLIAWLLLASTAALVVIAARL</sequence>
<keyword evidence="1" id="KW-0472">Membrane</keyword>
<gene>
    <name evidence="2" type="ORF">EPD60_12305</name>
</gene>
<keyword evidence="1" id="KW-1133">Transmembrane helix</keyword>
<comment type="caution">
    <text evidence="2">The sequence shown here is derived from an EMBL/GenBank/DDBJ whole genome shotgun (WGS) entry which is preliminary data.</text>
</comment>
<feature type="transmembrane region" description="Helical" evidence="1">
    <location>
        <begin position="75"/>
        <end position="92"/>
    </location>
</feature>
<organism evidence="2 3">
    <name type="scientific">Flaviaesturariibacter flavus</name>
    <dbReference type="NCBI Taxonomy" id="2502780"/>
    <lineage>
        <taxon>Bacteria</taxon>
        <taxon>Pseudomonadati</taxon>
        <taxon>Bacteroidota</taxon>
        <taxon>Chitinophagia</taxon>
        <taxon>Chitinophagales</taxon>
        <taxon>Chitinophagaceae</taxon>
        <taxon>Flaviaestuariibacter</taxon>
    </lineage>
</organism>
<feature type="transmembrane region" description="Helical" evidence="1">
    <location>
        <begin position="5"/>
        <end position="23"/>
    </location>
</feature>
<keyword evidence="3" id="KW-1185">Reference proteome</keyword>
<dbReference type="EMBL" id="SJZI01000044">
    <property type="protein sequence ID" value="TCJ13573.1"/>
    <property type="molecule type" value="Genomic_DNA"/>
</dbReference>
<feature type="transmembrane region" description="Helical" evidence="1">
    <location>
        <begin position="35"/>
        <end position="63"/>
    </location>
</feature>